<dbReference type="InterPro" id="IPR016195">
    <property type="entry name" value="Pol/histidinol_Pase-like"/>
</dbReference>
<dbReference type="GO" id="GO:0004534">
    <property type="term" value="F:5'-3' RNA exonuclease activity"/>
    <property type="evidence" value="ECO:0007669"/>
    <property type="project" value="TreeGrafter"/>
</dbReference>
<feature type="domain" description="Polymerase/histidinol phosphatase N-terminal" evidence="2">
    <location>
        <begin position="6"/>
        <end position="71"/>
    </location>
</feature>
<organism evidence="3 4">
    <name type="scientific">Salsuginibacillus halophilus</name>
    <dbReference type="NCBI Taxonomy" id="517424"/>
    <lineage>
        <taxon>Bacteria</taxon>
        <taxon>Bacillati</taxon>
        <taxon>Bacillota</taxon>
        <taxon>Bacilli</taxon>
        <taxon>Bacillales</taxon>
        <taxon>Bacillaceae</taxon>
        <taxon>Salsuginibacillus</taxon>
    </lineage>
</organism>
<dbReference type="SUPFAM" id="SSF89550">
    <property type="entry name" value="PHP domain-like"/>
    <property type="match status" value="1"/>
</dbReference>
<evidence type="ECO:0000313" key="3">
    <source>
        <dbReference type="EMBL" id="PSL51333.1"/>
    </source>
</evidence>
<dbReference type="PANTHER" id="PTHR42924">
    <property type="entry name" value="EXONUCLEASE"/>
    <property type="match status" value="1"/>
</dbReference>
<proteinExistence type="predicted"/>
<dbReference type="AlphaFoldDB" id="A0A2P8HYQ8"/>
<feature type="compositionally biased region" description="Basic and acidic residues" evidence="1">
    <location>
        <begin position="251"/>
        <end position="265"/>
    </location>
</feature>
<dbReference type="GO" id="GO:0035312">
    <property type="term" value="F:5'-3' DNA exonuclease activity"/>
    <property type="evidence" value="ECO:0007669"/>
    <property type="project" value="TreeGrafter"/>
</dbReference>
<protein>
    <recommendedName>
        <fullName evidence="2">Polymerase/histidinol phosphatase N-terminal domain-containing protein</fullName>
    </recommendedName>
</protein>
<evidence type="ECO:0000256" key="1">
    <source>
        <dbReference type="SAM" id="MobiDB-lite"/>
    </source>
</evidence>
<dbReference type="Gene3D" id="3.20.20.140">
    <property type="entry name" value="Metal-dependent hydrolases"/>
    <property type="match status" value="1"/>
</dbReference>
<feature type="region of interest" description="Disordered" evidence="1">
    <location>
        <begin position="243"/>
        <end position="265"/>
    </location>
</feature>
<gene>
    <name evidence="3" type="ORF">B0H94_101247</name>
</gene>
<evidence type="ECO:0000259" key="2">
    <source>
        <dbReference type="SMART" id="SM00481"/>
    </source>
</evidence>
<dbReference type="InterPro" id="IPR003141">
    <property type="entry name" value="Pol/His_phosphatase_N"/>
</dbReference>
<dbReference type="EMBL" id="PYAV01000001">
    <property type="protein sequence ID" value="PSL51333.1"/>
    <property type="molecule type" value="Genomic_DNA"/>
</dbReference>
<dbReference type="InterPro" id="IPR004013">
    <property type="entry name" value="PHP_dom"/>
</dbReference>
<dbReference type="PANTHER" id="PTHR42924:SF3">
    <property type="entry name" value="POLYMERASE_HISTIDINOL PHOSPHATASE N-TERMINAL DOMAIN-CONTAINING PROTEIN"/>
    <property type="match status" value="1"/>
</dbReference>
<dbReference type="RefSeq" id="WP_181315192.1">
    <property type="nucleotide sequence ID" value="NZ_PYAV01000001.1"/>
</dbReference>
<reference evidence="3 4" key="1">
    <citation type="submission" date="2018-03" db="EMBL/GenBank/DDBJ databases">
        <title>Genomic Encyclopedia of Type Strains, Phase III (KMG-III): the genomes of soil and plant-associated and newly described type strains.</title>
        <authorList>
            <person name="Whitman W."/>
        </authorList>
    </citation>
    <scope>NUCLEOTIDE SEQUENCE [LARGE SCALE GENOMIC DNA]</scope>
    <source>
        <strain evidence="3 4">CGMCC 1.07653</strain>
    </source>
</reference>
<dbReference type="Pfam" id="PF02811">
    <property type="entry name" value="PHP"/>
    <property type="match status" value="1"/>
</dbReference>
<dbReference type="CDD" id="cd07438">
    <property type="entry name" value="PHP_HisPPase_AMP"/>
    <property type="match status" value="1"/>
</dbReference>
<accession>A0A2P8HYQ8</accession>
<name>A0A2P8HYQ8_9BACI</name>
<dbReference type="SMART" id="SM00481">
    <property type="entry name" value="POLIIIAc"/>
    <property type="match status" value="1"/>
</dbReference>
<sequence>MTYRDTDLHMHTTASDGAYPPSELMRKCAKAGLKYVAVTDHDTTDGIWEAVTEAKNLGITCIPGIELSSRWRGRSIHVLGYGMNPDDEQLQNELTEQRRQRLERMQQMIEACHREGLEFSEAQVFQSKSGSLGRPHLAKVLIEEGYVSSVSEAFHRYLGEGAPCFVPKPKERLPWEMATMIRDAGGVVVLAHPGHYNMDEDVYEWLLEGWLDGIEIEHRDHSVAERERYTRIAASAEQERKRHVVRTGGSDFHHETHGRVDQQLGDDRVADQLADQLLKAVEERKNS</sequence>
<dbReference type="InterPro" id="IPR052018">
    <property type="entry name" value="PHP_domain"/>
</dbReference>
<comment type="caution">
    <text evidence="3">The sequence shown here is derived from an EMBL/GenBank/DDBJ whole genome shotgun (WGS) entry which is preliminary data.</text>
</comment>
<keyword evidence="4" id="KW-1185">Reference proteome</keyword>
<evidence type="ECO:0000313" key="4">
    <source>
        <dbReference type="Proteomes" id="UP000242310"/>
    </source>
</evidence>
<dbReference type="Gene3D" id="1.10.150.650">
    <property type="match status" value="1"/>
</dbReference>
<dbReference type="Proteomes" id="UP000242310">
    <property type="component" value="Unassembled WGS sequence"/>
</dbReference>